<reference evidence="1" key="1">
    <citation type="journal article" date="2023" name="Insect Mol. Biol.">
        <title>Genome sequencing provides insights into the evolution of gene families encoding plant cell wall-degrading enzymes in longhorned beetles.</title>
        <authorList>
            <person name="Shin N.R."/>
            <person name="Okamura Y."/>
            <person name="Kirsch R."/>
            <person name="Pauchet Y."/>
        </authorList>
    </citation>
    <scope>NUCLEOTIDE SEQUENCE</scope>
    <source>
        <strain evidence="1">AMC_N1</strain>
    </source>
</reference>
<evidence type="ECO:0000313" key="1">
    <source>
        <dbReference type="EMBL" id="KAJ8960630.1"/>
    </source>
</evidence>
<organism evidence="1 2">
    <name type="scientific">Aromia moschata</name>
    <dbReference type="NCBI Taxonomy" id="1265417"/>
    <lineage>
        <taxon>Eukaryota</taxon>
        <taxon>Metazoa</taxon>
        <taxon>Ecdysozoa</taxon>
        <taxon>Arthropoda</taxon>
        <taxon>Hexapoda</taxon>
        <taxon>Insecta</taxon>
        <taxon>Pterygota</taxon>
        <taxon>Neoptera</taxon>
        <taxon>Endopterygota</taxon>
        <taxon>Coleoptera</taxon>
        <taxon>Polyphaga</taxon>
        <taxon>Cucujiformia</taxon>
        <taxon>Chrysomeloidea</taxon>
        <taxon>Cerambycidae</taxon>
        <taxon>Cerambycinae</taxon>
        <taxon>Callichromatini</taxon>
        <taxon>Aromia</taxon>
    </lineage>
</organism>
<evidence type="ECO:0000313" key="2">
    <source>
        <dbReference type="Proteomes" id="UP001162162"/>
    </source>
</evidence>
<dbReference type="EMBL" id="JAPWTK010000008">
    <property type="protein sequence ID" value="KAJ8960630.1"/>
    <property type="molecule type" value="Genomic_DNA"/>
</dbReference>
<protein>
    <submittedName>
        <fullName evidence="1">Uncharacterized protein</fullName>
    </submittedName>
</protein>
<dbReference type="AlphaFoldDB" id="A0AAV8Z9P5"/>
<keyword evidence="2" id="KW-1185">Reference proteome</keyword>
<sequence length="191" mass="21699">MHHVLSSPPRRAGSRESLVVEQQRFEYFGQCDFTLISPKKVINPYRARMENHVPQKPFGSFYQRCAACLAVANQIGRIIESVTQDSNTIVKDQESVNEDIAKNIGDLCSKGFKNYDLRKYDDTNLVTDNFKCTEHVGSNMDGNWTKKGTGIFRDCLNVEENLPIESIQQLGECSHNCKCMHMNDVDDDADE</sequence>
<comment type="caution">
    <text evidence="1">The sequence shown here is derived from an EMBL/GenBank/DDBJ whole genome shotgun (WGS) entry which is preliminary data.</text>
</comment>
<gene>
    <name evidence="1" type="ORF">NQ318_013922</name>
</gene>
<accession>A0AAV8Z9P5</accession>
<dbReference type="Proteomes" id="UP001162162">
    <property type="component" value="Unassembled WGS sequence"/>
</dbReference>
<name>A0AAV8Z9P5_9CUCU</name>
<proteinExistence type="predicted"/>